<dbReference type="AlphaFoldDB" id="A0AAI8YH72"/>
<evidence type="ECO:0000259" key="6">
    <source>
        <dbReference type="PROSITE" id="PS50181"/>
    </source>
</evidence>
<dbReference type="PROSITE" id="PS50297">
    <property type="entry name" value="ANK_REP_REGION"/>
    <property type="match status" value="3"/>
</dbReference>
<dbReference type="PANTHER" id="PTHR24123:SF33">
    <property type="entry name" value="PROTEIN HOS4"/>
    <property type="match status" value="1"/>
</dbReference>
<evidence type="ECO:0000313" key="7">
    <source>
        <dbReference type="EMBL" id="CAJ2504487.1"/>
    </source>
</evidence>
<dbReference type="EMBL" id="CAUWAG010000006">
    <property type="protein sequence ID" value="CAJ2504487.1"/>
    <property type="molecule type" value="Genomic_DNA"/>
</dbReference>
<dbReference type="Proteomes" id="UP001295740">
    <property type="component" value="Unassembled WGS sequence"/>
</dbReference>
<comment type="caution">
    <text evidence="7">The sequence shown here is derived from an EMBL/GenBank/DDBJ whole genome shotgun (WGS) entry which is preliminary data.</text>
</comment>
<feature type="domain" description="F-box" evidence="6">
    <location>
        <begin position="1"/>
        <end position="46"/>
    </location>
</feature>
<dbReference type="Pfam" id="PF00023">
    <property type="entry name" value="Ank"/>
    <property type="match status" value="1"/>
</dbReference>
<keyword evidence="1" id="KW-0677">Repeat</keyword>
<dbReference type="SUPFAM" id="SSF81383">
    <property type="entry name" value="F-box domain"/>
    <property type="match status" value="1"/>
</dbReference>
<feature type="signal peptide" evidence="5">
    <location>
        <begin position="1"/>
        <end position="25"/>
    </location>
</feature>
<accession>A0AAI8YH72</accession>
<keyword evidence="8" id="KW-1185">Reference proteome</keyword>
<evidence type="ECO:0000256" key="1">
    <source>
        <dbReference type="ARBA" id="ARBA00022737"/>
    </source>
</evidence>
<dbReference type="InterPro" id="IPR051165">
    <property type="entry name" value="Multifunctional_ANK_Repeat"/>
</dbReference>
<protein>
    <submittedName>
        <fullName evidence="7">Uu.00g118810.m01.CDS01</fullName>
    </submittedName>
</protein>
<dbReference type="Pfam" id="PF12796">
    <property type="entry name" value="Ank_2"/>
    <property type="match status" value="2"/>
</dbReference>
<feature type="chain" id="PRO_5042557570" evidence="5">
    <location>
        <begin position="26"/>
        <end position="931"/>
    </location>
</feature>
<feature type="region of interest" description="Disordered" evidence="4">
    <location>
        <begin position="896"/>
        <end position="931"/>
    </location>
</feature>
<organism evidence="7 8">
    <name type="scientific">Anthostomella pinea</name>
    <dbReference type="NCBI Taxonomy" id="933095"/>
    <lineage>
        <taxon>Eukaryota</taxon>
        <taxon>Fungi</taxon>
        <taxon>Dikarya</taxon>
        <taxon>Ascomycota</taxon>
        <taxon>Pezizomycotina</taxon>
        <taxon>Sordariomycetes</taxon>
        <taxon>Xylariomycetidae</taxon>
        <taxon>Xylariales</taxon>
        <taxon>Xylariaceae</taxon>
        <taxon>Anthostomella</taxon>
    </lineage>
</organism>
<dbReference type="SMART" id="SM00248">
    <property type="entry name" value="ANK"/>
    <property type="match status" value="11"/>
</dbReference>
<keyword evidence="2 3" id="KW-0040">ANK repeat</keyword>
<dbReference type="PROSITE" id="PS50088">
    <property type="entry name" value="ANK_REPEAT"/>
    <property type="match status" value="3"/>
</dbReference>
<evidence type="ECO:0000256" key="3">
    <source>
        <dbReference type="PROSITE-ProRule" id="PRU00023"/>
    </source>
</evidence>
<evidence type="ECO:0000313" key="8">
    <source>
        <dbReference type="Proteomes" id="UP001295740"/>
    </source>
</evidence>
<dbReference type="SUPFAM" id="SSF48403">
    <property type="entry name" value="Ankyrin repeat"/>
    <property type="match status" value="2"/>
</dbReference>
<evidence type="ECO:0000256" key="5">
    <source>
        <dbReference type="SAM" id="SignalP"/>
    </source>
</evidence>
<dbReference type="InterPro" id="IPR036047">
    <property type="entry name" value="F-box-like_dom_sf"/>
</dbReference>
<name>A0AAI8YH72_9PEZI</name>
<sequence>MGVLELPVELLVLIAQFLTLRDVASFCRSCHFLCAVVSPNLYFRARNDVDLLCWAAEHDRAATVEKLLKVGVNPNQVQPQPIEEDFHFILVGRGLSHMSAGETQDYSVQLMLLEQENRRRPSAADMSLPHDFLRSQVPHSKSQPKVGPISNCVTALHTASGKGDIAISRFIMHHYKPPVNALDHHGMSPLSWAYREGHGRVMTLLWQNGADLDADADGRGRTLLLDACARGHFAAASDLVKLGVNVNKAFMSDGATLLHYLCGLQDASSRSFSGKIWAPFDLESRLQGNYRLWLLQAAVKAGADINARGTRDGLTPLAAAASSGLFPIVQLLLKYGADTEARNTRNETPLMCAAQVLMTNSQSSDSYLRTLMLLLGHGASTTAVDESNKTALRVLSLSDAPYIHKPAMARLLIAHGSPLHPTDATDSDSFISMTFRYGNFRTSQALHECGARPPSKSNLVNMLKYAVKGNDPPMLRFTLQFHDATRILATPTRLYCALRDNRNNVAKMILDAGAPASYVGNNGWTCLLHACKHQRKFGYGNVVRKLFAAGANPNQSSKRGETPLSLAVDLCNVEIVEMLLDHGANLHDVQTGQEEGVAPRNAFIVGIFSANLETLECLLKRRPLCGTTEAKRAEYMFLACTQNNLYPAQTLRALLGAGLDPKIPLMDHGTLHLNLVVRSRDLERIQVLLDHGADIHRPPADSCQDYSHLLLMAHPTPLQLAIQQTETADDGIVELLLRHQPSTGPPPQELAVSYIQLLCEKYHFHLFKSFFDAGIAPHTRNEDGDVALSVMLRVFGKENKTAHVLHSKLPLLALCIGTLLDLGCDANACNTAGERPVDYMTHLLRPDTSRGKSDNAEFDAAVAHFLSDLFYIHEKHGTICKKEGLWKQLYEKSSVWQRDQPEPPPELHLVASSPGDDAAPPPGGFLHSWQP</sequence>
<dbReference type="InterPro" id="IPR036770">
    <property type="entry name" value="Ankyrin_rpt-contain_sf"/>
</dbReference>
<dbReference type="PANTHER" id="PTHR24123">
    <property type="entry name" value="ANKYRIN REPEAT-CONTAINING"/>
    <property type="match status" value="1"/>
</dbReference>
<reference evidence="7" key="1">
    <citation type="submission" date="2023-10" db="EMBL/GenBank/DDBJ databases">
        <authorList>
            <person name="Hackl T."/>
        </authorList>
    </citation>
    <scope>NUCLEOTIDE SEQUENCE</scope>
</reference>
<dbReference type="InterPro" id="IPR002110">
    <property type="entry name" value="Ankyrin_rpt"/>
</dbReference>
<evidence type="ECO:0000256" key="4">
    <source>
        <dbReference type="SAM" id="MobiDB-lite"/>
    </source>
</evidence>
<gene>
    <name evidence="7" type="ORF">KHLLAP_LOCUS4955</name>
</gene>
<feature type="repeat" description="ANK" evidence="3">
    <location>
        <begin position="559"/>
        <end position="591"/>
    </location>
</feature>
<dbReference type="InterPro" id="IPR001810">
    <property type="entry name" value="F-box_dom"/>
</dbReference>
<feature type="repeat" description="ANK" evidence="3">
    <location>
        <begin position="185"/>
        <end position="217"/>
    </location>
</feature>
<proteinExistence type="predicted"/>
<dbReference type="PROSITE" id="PS50181">
    <property type="entry name" value="FBOX"/>
    <property type="match status" value="1"/>
</dbReference>
<keyword evidence="5" id="KW-0732">Signal</keyword>
<dbReference type="Gene3D" id="1.25.40.20">
    <property type="entry name" value="Ankyrin repeat-containing domain"/>
    <property type="match status" value="4"/>
</dbReference>
<feature type="repeat" description="ANK" evidence="3">
    <location>
        <begin position="312"/>
        <end position="344"/>
    </location>
</feature>
<evidence type="ECO:0000256" key="2">
    <source>
        <dbReference type="ARBA" id="ARBA00023043"/>
    </source>
</evidence>